<gene>
    <name evidence="2" type="ORF">GCM10022388_24920</name>
</gene>
<dbReference type="PROSITE" id="PS51257">
    <property type="entry name" value="PROKAR_LIPOPROTEIN"/>
    <property type="match status" value="1"/>
</dbReference>
<keyword evidence="3" id="KW-1185">Reference proteome</keyword>
<reference evidence="3" key="1">
    <citation type="journal article" date="2019" name="Int. J. Syst. Evol. Microbiol.">
        <title>The Global Catalogue of Microorganisms (GCM) 10K type strain sequencing project: providing services to taxonomists for standard genome sequencing and annotation.</title>
        <authorList>
            <consortium name="The Broad Institute Genomics Platform"/>
            <consortium name="The Broad Institute Genome Sequencing Center for Infectious Disease"/>
            <person name="Wu L."/>
            <person name="Ma J."/>
        </authorList>
    </citation>
    <scope>NUCLEOTIDE SEQUENCE [LARGE SCALE GENOMIC DNA]</scope>
    <source>
        <strain evidence="3">JCM 17068</strain>
    </source>
</reference>
<dbReference type="RefSeq" id="WP_345095098.1">
    <property type="nucleotide sequence ID" value="NZ_BAABCS010000021.1"/>
</dbReference>
<evidence type="ECO:0000256" key="1">
    <source>
        <dbReference type="SAM" id="SignalP"/>
    </source>
</evidence>
<comment type="caution">
    <text evidence="2">The sequence shown here is derived from an EMBL/GenBank/DDBJ whole genome shotgun (WGS) entry which is preliminary data.</text>
</comment>
<protein>
    <recommendedName>
        <fullName evidence="4">Lipoprotein</fullName>
    </recommendedName>
</protein>
<evidence type="ECO:0008006" key="4">
    <source>
        <dbReference type="Google" id="ProtNLM"/>
    </source>
</evidence>
<sequence length="145" mass="16916">MKKIVLLLFMISFSSCDRAISASVTNQKNELCNLKIYYNADSETVKDYIVQHKNFENFSKFIIKYNNFNFKKDLINDSIEKSTLIKLSPKDSFVIWGGVFRLKDFNEIEKIEIINSNNQITEIKGLEISTSFELKEGGRYLYTIK</sequence>
<dbReference type="EMBL" id="BAABCS010000021">
    <property type="protein sequence ID" value="GAA4057279.1"/>
    <property type="molecule type" value="Genomic_DNA"/>
</dbReference>
<evidence type="ECO:0000313" key="3">
    <source>
        <dbReference type="Proteomes" id="UP001500426"/>
    </source>
</evidence>
<evidence type="ECO:0000313" key="2">
    <source>
        <dbReference type="EMBL" id="GAA4057279.1"/>
    </source>
</evidence>
<keyword evidence="1" id="KW-0732">Signal</keyword>
<feature type="chain" id="PRO_5046100783" description="Lipoprotein" evidence="1">
    <location>
        <begin position="20"/>
        <end position="145"/>
    </location>
</feature>
<feature type="signal peptide" evidence="1">
    <location>
        <begin position="1"/>
        <end position="19"/>
    </location>
</feature>
<dbReference type="Proteomes" id="UP001500426">
    <property type="component" value="Unassembled WGS sequence"/>
</dbReference>
<organism evidence="2 3">
    <name type="scientific">Flavobacterium chungnamense</name>
    <dbReference type="NCBI Taxonomy" id="706182"/>
    <lineage>
        <taxon>Bacteria</taxon>
        <taxon>Pseudomonadati</taxon>
        <taxon>Bacteroidota</taxon>
        <taxon>Flavobacteriia</taxon>
        <taxon>Flavobacteriales</taxon>
        <taxon>Flavobacteriaceae</taxon>
        <taxon>Flavobacterium</taxon>
    </lineage>
</organism>
<proteinExistence type="predicted"/>
<accession>A0ABP7V164</accession>
<name>A0ABP7V164_9FLAO</name>